<dbReference type="Gene3D" id="3.40.50.300">
    <property type="entry name" value="P-loop containing nucleotide triphosphate hydrolases"/>
    <property type="match status" value="1"/>
</dbReference>
<dbReference type="EMBL" id="JACHLZ010000001">
    <property type="protein sequence ID" value="MBB5833226.1"/>
    <property type="molecule type" value="Genomic_DNA"/>
</dbReference>
<dbReference type="PANTHER" id="PTHR37816:SF2">
    <property type="entry name" value="DNA TOPOLOGY MODULATION PROTEIN FLAR-RELATED PROTEIN"/>
    <property type="match status" value="1"/>
</dbReference>
<name>A0A841AEH2_9MICO</name>
<accession>A0A841AEH2</accession>
<dbReference type="SUPFAM" id="SSF52540">
    <property type="entry name" value="P-loop containing nucleoside triphosphate hydrolases"/>
    <property type="match status" value="1"/>
</dbReference>
<keyword evidence="2" id="KW-1185">Reference proteome</keyword>
<dbReference type="InterPro" id="IPR027417">
    <property type="entry name" value="P-loop_NTPase"/>
</dbReference>
<sequence length="189" mass="21301">MRRSRVHVLGASGSGTTSLGRALADRWSVPHADTDDYFWHPTTPPFTAKRPISERVALMREMFVDREAWVLSGSLVGWGDEIVARCDAVVFVTLEPGERMRRLLAREALRGHGTDVDREAQRQFLEWARGYDDPTFAGRSLAGHQSWLRRLGKPVLHLDSARPVTELVEAVESWDPEGDPAPEWMAEGR</sequence>
<dbReference type="Proteomes" id="UP000588158">
    <property type="component" value="Unassembled WGS sequence"/>
</dbReference>
<proteinExistence type="predicted"/>
<evidence type="ECO:0000313" key="1">
    <source>
        <dbReference type="EMBL" id="MBB5833226.1"/>
    </source>
</evidence>
<evidence type="ECO:0008006" key="3">
    <source>
        <dbReference type="Google" id="ProtNLM"/>
    </source>
</evidence>
<dbReference type="AlphaFoldDB" id="A0A841AEH2"/>
<reference evidence="1 2" key="1">
    <citation type="submission" date="2020-08" db="EMBL/GenBank/DDBJ databases">
        <title>Sequencing the genomes of 1000 actinobacteria strains.</title>
        <authorList>
            <person name="Klenk H.-P."/>
        </authorList>
    </citation>
    <scope>NUCLEOTIDE SEQUENCE [LARGE SCALE GENOMIC DNA]</scope>
    <source>
        <strain evidence="1 2">DSM 28796</strain>
    </source>
</reference>
<gene>
    <name evidence="1" type="ORF">HNR70_003039</name>
</gene>
<protein>
    <recommendedName>
        <fullName evidence="3">Adenylate kinase</fullName>
    </recommendedName>
</protein>
<organism evidence="1 2">
    <name type="scientific">Brachybacterium aquaticum</name>
    <dbReference type="NCBI Taxonomy" id="1432564"/>
    <lineage>
        <taxon>Bacteria</taxon>
        <taxon>Bacillati</taxon>
        <taxon>Actinomycetota</taxon>
        <taxon>Actinomycetes</taxon>
        <taxon>Micrococcales</taxon>
        <taxon>Dermabacteraceae</taxon>
        <taxon>Brachybacterium</taxon>
    </lineage>
</organism>
<evidence type="ECO:0000313" key="2">
    <source>
        <dbReference type="Proteomes" id="UP000588158"/>
    </source>
</evidence>
<dbReference type="NCBIfam" id="NF004861">
    <property type="entry name" value="PRK06217.1"/>
    <property type="match status" value="1"/>
</dbReference>
<comment type="caution">
    <text evidence="1">The sequence shown here is derived from an EMBL/GenBank/DDBJ whole genome shotgun (WGS) entry which is preliminary data.</text>
</comment>
<dbReference type="InterPro" id="IPR052922">
    <property type="entry name" value="Cytidylate_Kinase-2"/>
</dbReference>
<dbReference type="RefSeq" id="WP_184326417.1">
    <property type="nucleotide sequence ID" value="NZ_JACHLZ010000001.1"/>
</dbReference>
<dbReference type="PANTHER" id="PTHR37816">
    <property type="entry name" value="YALI0E33011P"/>
    <property type="match status" value="1"/>
</dbReference>